<dbReference type="InterPro" id="IPR047266">
    <property type="entry name" value="KMT5A-like_SET"/>
</dbReference>
<dbReference type="GO" id="GO:0005700">
    <property type="term" value="C:polytene chromosome"/>
    <property type="evidence" value="ECO:0007669"/>
    <property type="project" value="TreeGrafter"/>
</dbReference>
<evidence type="ECO:0000256" key="1">
    <source>
        <dbReference type="SAM" id="MobiDB-lite"/>
    </source>
</evidence>
<evidence type="ECO:0000259" key="2">
    <source>
        <dbReference type="PROSITE" id="PS50280"/>
    </source>
</evidence>
<dbReference type="InParanoid" id="A0A0D2WWA0"/>
<feature type="region of interest" description="Disordered" evidence="1">
    <location>
        <begin position="1"/>
        <end position="135"/>
    </location>
</feature>
<sequence>MTKTSKKASAVQAKPEPQSGDEENVAASVSVSNTKPSPRSPSKAKARRSKPAVDDEADEDVVDVVEELPARRSPRRSPHNLEKPEPRTSSPAVAKSRQSKAADAEEQAQTQPMPSSPAKSRTARAAAAKPTARSLKGQIDAVAASAAAASTTAPAPATAPATASAPTAATSENSSSNTEKNTQAIAAPSGVPISRQATLPLPPVLTPTSSFERRSMRQCSSEVKRLLLANIQQAIRIGNEDHLEVYQTPTIGFGIKATRDYERSDYVCEYAGDLIDISEAKRRNEEYMKDESIGCYMYFFQHKETRWCVDATHSTRKGRLINHSKTDQNLLTRILTVDDKPRLVFFATKHISRGDALWYDYGERNAATIAAMPWLAQ</sequence>
<accession>A0A0D2WWA0</accession>
<proteinExistence type="predicted"/>
<dbReference type="InterPro" id="IPR051760">
    <property type="entry name" value="KMT5A"/>
</dbReference>
<dbReference type="SUPFAM" id="SSF82199">
    <property type="entry name" value="SET domain"/>
    <property type="match status" value="1"/>
</dbReference>
<feature type="compositionally biased region" description="Low complexity" evidence="1">
    <location>
        <begin position="152"/>
        <end position="171"/>
    </location>
</feature>
<feature type="domain" description="SET" evidence="2">
    <location>
        <begin position="241"/>
        <end position="362"/>
    </location>
</feature>
<dbReference type="GO" id="GO:0042799">
    <property type="term" value="F:histone H4K20 methyltransferase activity"/>
    <property type="evidence" value="ECO:0007669"/>
    <property type="project" value="TreeGrafter"/>
</dbReference>
<dbReference type="RefSeq" id="XP_004343555.1">
    <property type="nucleotide sequence ID" value="XM_004343505.2"/>
</dbReference>
<protein>
    <submittedName>
        <fullName evidence="3">SET domain-containing protein</fullName>
    </submittedName>
</protein>
<name>A0A0D2WWA0_CAPO3</name>
<dbReference type="Gene3D" id="2.170.270.10">
    <property type="entry name" value="SET domain"/>
    <property type="match status" value="1"/>
</dbReference>
<feature type="compositionally biased region" description="Acidic residues" evidence="1">
    <location>
        <begin position="54"/>
        <end position="66"/>
    </location>
</feature>
<dbReference type="OMA" id="PEKCISE"/>
<dbReference type="PhylomeDB" id="A0A0D2WWA0"/>
<feature type="compositionally biased region" description="Polar residues" evidence="1">
    <location>
        <begin position="27"/>
        <end position="37"/>
    </location>
</feature>
<evidence type="ECO:0000313" key="3">
    <source>
        <dbReference type="EMBL" id="KJE97240.1"/>
    </source>
</evidence>
<dbReference type="EMBL" id="KE346373">
    <property type="protein sequence ID" value="KJE97240.1"/>
    <property type="molecule type" value="Genomic_DNA"/>
</dbReference>
<evidence type="ECO:0000313" key="4">
    <source>
        <dbReference type="Proteomes" id="UP000008743"/>
    </source>
</evidence>
<feature type="compositionally biased region" description="Polar residues" evidence="1">
    <location>
        <begin position="172"/>
        <end position="184"/>
    </location>
</feature>
<dbReference type="AlphaFoldDB" id="A0A0D2WWA0"/>
<dbReference type="InterPro" id="IPR046341">
    <property type="entry name" value="SET_dom_sf"/>
</dbReference>
<dbReference type="PANTHER" id="PTHR46167">
    <property type="entry name" value="N-LYSINE METHYLTRANSFERASE KMT5A"/>
    <property type="match status" value="1"/>
</dbReference>
<dbReference type="OrthoDB" id="5560686at2759"/>
<dbReference type="CDD" id="cd10528">
    <property type="entry name" value="SET_SETD8"/>
    <property type="match status" value="1"/>
</dbReference>
<dbReference type="STRING" id="595528.A0A0D2WWA0"/>
<dbReference type="eggNOG" id="KOG1085">
    <property type="taxonomic scope" value="Eukaryota"/>
</dbReference>
<gene>
    <name evidence="3" type="ORF">CAOG_007681</name>
</gene>
<dbReference type="Proteomes" id="UP000008743">
    <property type="component" value="Unassembled WGS sequence"/>
</dbReference>
<feature type="compositionally biased region" description="Low complexity" evidence="1">
    <location>
        <begin position="116"/>
        <end position="134"/>
    </location>
</feature>
<dbReference type="SMART" id="SM00317">
    <property type="entry name" value="SET"/>
    <property type="match status" value="1"/>
</dbReference>
<feature type="region of interest" description="Disordered" evidence="1">
    <location>
        <begin position="152"/>
        <end position="213"/>
    </location>
</feature>
<reference evidence="4" key="1">
    <citation type="submission" date="2011-02" db="EMBL/GenBank/DDBJ databases">
        <title>The Genome Sequence of Capsaspora owczarzaki ATCC 30864.</title>
        <authorList>
            <person name="Russ C."/>
            <person name="Cuomo C."/>
            <person name="Burger G."/>
            <person name="Gray M.W."/>
            <person name="Holland P.W.H."/>
            <person name="King N."/>
            <person name="Lang F.B.F."/>
            <person name="Roger A.J."/>
            <person name="Ruiz-Trillo I."/>
            <person name="Young S.K."/>
            <person name="Zeng Q."/>
            <person name="Gargeya S."/>
            <person name="Alvarado L."/>
            <person name="Berlin A."/>
            <person name="Chapman S.B."/>
            <person name="Chen Z."/>
            <person name="Freedman E."/>
            <person name="Gellesch M."/>
            <person name="Goldberg J."/>
            <person name="Griggs A."/>
            <person name="Gujja S."/>
            <person name="Heilman E."/>
            <person name="Heiman D."/>
            <person name="Howarth C."/>
            <person name="Mehta T."/>
            <person name="Neiman D."/>
            <person name="Pearson M."/>
            <person name="Roberts A."/>
            <person name="Saif S."/>
            <person name="Shea T."/>
            <person name="Shenoy N."/>
            <person name="Sisk P."/>
            <person name="Stolte C."/>
            <person name="Sykes S."/>
            <person name="White J."/>
            <person name="Yandava C."/>
            <person name="Haas B."/>
            <person name="Nusbaum C."/>
            <person name="Birren B."/>
        </authorList>
    </citation>
    <scope>NUCLEOTIDE SEQUENCE</scope>
    <source>
        <strain evidence="4">ATCC 30864</strain>
    </source>
</reference>
<dbReference type="InterPro" id="IPR001214">
    <property type="entry name" value="SET_dom"/>
</dbReference>
<dbReference type="Pfam" id="PF00856">
    <property type="entry name" value="SET"/>
    <property type="match status" value="1"/>
</dbReference>
<dbReference type="PROSITE" id="PS50280">
    <property type="entry name" value="SET"/>
    <property type="match status" value="1"/>
</dbReference>
<dbReference type="GO" id="GO:0006357">
    <property type="term" value="P:regulation of transcription by RNA polymerase II"/>
    <property type="evidence" value="ECO:0007669"/>
    <property type="project" value="TreeGrafter"/>
</dbReference>
<keyword evidence="4" id="KW-1185">Reference proteome</keyword>
<organism evidence="3 4">
    <name type="scientific">Capsaspora owczarzaki (strain ATCC 30864)</name>
    <dbReference type="NCBI Taxonomy" id="595528"/>
    <lineage>
        <taxon>Eukaryota</taxon>
        <taxon>Filasterea</taxon>
        <taxon>Capsaspora</taxon>
    </lineage>
</organism>
<dbReference type="GO" id="GO:0005634">
    <property type="term" value="C:nucleus"/>
    <property type="evidence" value="ECO:0007669"/>
    <property type="project" value="TreeGrafter"/>
</dbReference>
<dbReference type="PANTHER" id="PTHR46167:SF1">
    <property type="entry name" value="N-LYSINE METHYLTRANSFERASE KMT5A"/>
    <property type="match status" value="1"/>
</dbReference>